<dbReference type="PANTHER" id="PTHR47016:SF5">
    <property type="entry name" value="CLP DOMAIN SUPERFAMILY PROTEIN"/>
    <property type="match status" value="1"/>
</dbReference>
<dbReference type="PROSITE" id="PS51903">
    <property type="entry name" value="CLP_R"/>
    <property type="match status" value="1"/>
</dbReference>
<sequence>MFERFTEPARRVVILAQEEAKRLKHSAVGTEHILLGIIREGEGVASKVLESLNISSDRVRVEIETAIGRGERAPYEEVAFTPRAKKVLQLALDEARGLGHNYIGTEHLLLGLIREGEGVAGRVLEVMGADLERVRVQVWYLLGQEAGKKGAVADPSQRTMSMLRVTLACGPYDRTEALRSGVVRPEGIDLNYVAIQSPPEIFARMVANQAFDVSEMSCAHALIRKGQGEFPFVALPVFPSRMFRHGFIFVNTKAGIRGPKDLEGKRVGVPEYSQTAAVWIRGLLQHEYGVALETLRWVTGGVNAPGRPDALVNRPDEKVSITRVQDRTLNDLLVEGEIDALIGARKPAAFGKDARVVRLFPNYRELEREYYRKTGIFPIMHTLVIREAFYQEHRWIAESLYKAFVESKAWCLTQMRFSSSLRYTLPWLQADLDEMAEVFGSDPWPYGLEANRHVLSTLVQYLVEQRLLRRSLPLEELFVPLTLIGE</sequence>
<organism evidence="3 4">
    <name type="scientific">Candidatus Segetimicrobium genomatis</name>
    <dbReference type="NCBI Taxonomy" id="2569760"/>
    <lineage>
        <taxon>Bacteria</taxon>
        <taxon>Bacillati</taxon>
        <taxon>Candidatus Sysuimicrobiota</taxon>
        <taxon>Candidatus Sysuimicrobiia</taxon>
        <taxon>Candidatus Sysuimicrobiales</taxon>
        <taxon>Candidatus Segetimicrobiaceae</taxon>
        <taxon>Candidatus Segetimicrobium</taxon>
    </lineage>
</organism>
<feature type="domain" description="Clp R" evidence="2">
    <location>
        <begin position="2"/>
        <end position="144"/>
    </location>
</feature>
<gene>
    <name evidence="3" type="ORF">E6H05_09425</name>
</gene>
<dbReference type="InterPro" id="IPR015168">
    <property type="entry name" value="SsuA/THI5"/>
</dbReference>
<accession>A0A537IQF0</accession>
<dbReference type="Pfam" id="PF09084">
    <property type="entry name" value="NMT1"/>
    <property type="match status" value="1"/>
</dbReference>
<dbReference type="InterPro" id="IPR044217">
    <property type="entry name" value="CLPT1/2"/>
</dbReference>
<dbReference type="InterPro" id="IPR004176">
    <property type="entry name" value="Clp_R_N"/>
</dbReference>
<reference evidence="3 4" key="1">
    <citation type="journal article" date="2019" name="Nat. Microbiol.">
        <title>Mediterranean grassland soil C-N compound turnover is dependent on rainfall and depth, and is mediated by genomically divergent microorganisms.</title>
        <authorList>
            <person name="Diamond S."/>
            <person name="Andeer P.F."/>
            <person name="Li Z."/>
            <person name="Crits-Christoph A."/>
            <person name="Burstein D."/>
            <person name="Anantharaman K."/>
            <person name="Lane K.R."/>
            <person name="Thomas B.C."/>
            <person name="Pan C."/>
            <person name="Northen T.R."/>
            <person name="Banfield J.F."/>
        </authorList>
    </citation>
    <scope>NUCLEOTIDE SEQUENCE [LARGE SCALE GENOMIC DNA]</scope>
    <source>
        <strain evidence="3">NP_8</strain>
    </source>
</reference>
<dbReference type="InterPro" id="IPR036628">
    <property type="entry name" value="Clp_N_dom_sf"/>
</dbReference>
<evidence type="ECO:0000313" key="3">
    <source>
        <dbReference type="EMBL" id="TMI73568.1"/>
    </source>
</evidence>
<keyword evidence="1" id="KW-0677">Repeat</keyword>
<dbReference type="AlphaFoldDB" id="A0A537IQF0"/>
<dbReference type="SUPFAM" id="SSF81923">
    <property type="entry name" value="Double Clp-N motif"/>
    <property type="match status" value="1"/>
</dbReference>
<name>A0A537IQF0_9BACT</name>
<dbReference type="EMBL" id="VBAP01000069">
    <property type="protein sequence ID" value="TMI73568.1"/>
    <property type="molecule type" value="Genomic_DNA"/>
</dbReference>
<dbReference type="Gene3D" id="3.40.190.10">
    <property type="entry name" value="Periplasmic binding protein-like II"/>
    <property type="match status" value="2"/>
</dbReference>
<dbReference type="PANTHER" id="PTHR47016">
    <property type="entry name" value="ATP-DEPENDENT CLP PROTEASE ATP-BINDING SUBUNIT CLPT1, CHLOROPLASTIC"/>
    <property type="match status" value="1"/>
</dbReference>
<evidence type="ECO:0000259" key="2">
    <source>
        <dbReference type="PROSITE" id="PS51903"/>
    </source>
</evidence>
<comment type="caution">
    <text evidence="3">The sequence shown here is derived from an EMBL/GenBank/DDBJ whole genome shotgun (WGS) entry which is preliminary data.</text>
</comment>
<protein>
    <recommendedName>
        <fullName evidence="2">Clp R domain-containing protein</fullName>
    </recommendedName>
</protein>
<evidence type="ECO:0000313" key="4">
    <source>
        <dbReference type="Proteomes" id="UP000318834"/>
    </source>
</evidence>
<evidence type="ECO:0000256" key="1">
    <source>
        <dbReference type="PROSITE-ProRule" id="PRU01251"/>
    </source>
</evidence>
<dbReference type="Pfam" id="PF02861">
    <property type="entry name" value="Clp_N"/>
    <property type="match status" value="1"/>
</dbReference>
<dbReference type="Proteomes" id="UP000318834">
    <property type="component" value="Unassembled WGS sequence"/>
</dbReference>
<dbReference type="SUPFAM" id="SSF53850">
    <property type="entry name" value="Periplasmic binding protein-like II"/>
    <property type="match status" value="1"/>
</dbReference>
<dbReference type="Gene3D" id="1.10.1780.10">
    <property type="entry name" value="Clp, N-terminal domain"/>
    <property type="match status" value="1"/>
</dbReference>
<proteinExistence type="predicted"/>